<evidence type="ECO:0000313" key="2">
    <source>
        <dbReference type="EMBL" id="QLY40688.1"/>
    </source>
</evidence>
<gene>
    <name evidence="2" type="ORF">HF295_07435</name>
</gene>
<dbReference type="AlphaFoldDB" id="A0A7L6N614"/>
<evidence type="ECO:0000313" key="3">
    <source>
        <dbReference type="Proteomes" id="UP000512167"/>
    </source>
</evidence>
<keyword evidence="3" id="KW-1185">Reference proteome</keyword>
<feature type="transmembrane region" description="Helical" evidence="1">
    <location>
        <begin position="47"/>
        <end position="66"/>
    </location>
</feature>
<proteinExistence type="predicted"/>
<protein>
    <submittedName>
        <fullName evidence="2">DUF2177 family protein</fullName>
    </submittedName>
</protein>
<dbReference type="KEGG" id="tbk:HF295_07435"/>
<evidence type="ECO:0000256" key="1">
    <source>
        <dbReference type="SAM" id="Phobius"/>
    </source>
</evidence>
<name>A0A7L6N614_9MOLU</name>
<reference evidence="2 3" key="1">
    <citation type="submission" date="2020-04" db="EMBL/GenBank/DDBJ databases">
        <authorList>
            <person name="Zheng R.K."/>
            <person name="Sun C.M."/>
        </authorList>
    </citation>
    <scope>NUCLEOTIDE SEQUENCE [LARGE SCALE GENOMIC DNA]</scope>
    <source>
        <strain evidence="3">zrk29</strain>
    </source>
</reference>
<organism evidence="2 3">
    <name type="scientific">Hujiaoplasma nucleasis</name>
    <dbReference type="NCBI Taxonomy" id="2725268"/>
    <lineage>
        <taxon>Bacteria</taxon>
        <taxon>Bacillati</taxon>
        <taxon>Mycoplasmatota</taxon>
        <taxon>Mollicutes</taxon>
        <taxon>Candidatus Izemoplasmatales</taxon>
        <taxon>Hujiaoplasmataceae</taxon>
        <taxon>Hujiaoplasma</taxon>
    </lineage>
</organism>
<accession>A0A7L6N614</accession>
<dbReference type="RefSeq" id="WP_312031535.1">
    <property type="nucleotide sequence ID" value="NZ_CP051151.1"/>
</dbReference>
<dbReference type="Proteomes" id="UP000512167">
    <property type="component" value="Chromosome"/>
</dbReference>
<feature type="transmembrane region" description="Helical" evidence="1">
    <location>
        <begin position="9"/>
        <end position="27"/>
    </location>
</feature>
<feature type="transmembrane region" description="Helical" evidence="1">
    <location>
        <begin position="112"/>
        <end position="130"/>
    </location>
</feature>
<feature type="transmembrane region" description="Helical" evidence="1">
    <location>
        <begin position="73"/>
        <end position="92"/>
    </location>
</feature>
<dbReference type="InterPro" id="IPR018687">
    <property type="entry name" value="DUF2177_membr"/>
</dbReference>
<keyword evidence="1" id="KW-0472">Membrane</keyword>
<sequence length="134" mass="15168">MEFGNFMKMYLIAFIVFLAIDALWLGLIATKFYKTNIGHLMAEKPNFIAAGIFYLLFIIGVVFFTYQGIAEQNFSKALLAGAVFGFMTYATYDLTNLATLKDWPIMVTVVDLLWGTFLSSAMTTATYFIYHAIF</sequence>
<keyword evidence="1" id="KW-0812">Transmembrane</keyword>
<keyword evidence="1" id="KW-1133">Transmembrane helix</keyword>
<dbReference type="EMBL" id="CP051151">
    <property type="protein sequence ID" value="QLY40688.1"/>
    <property type="molecule type" value="Genomic_DNA"/>
</dbReference>
<dbReference type="Pfam" id="PF09945">
    <property type="entry name" value="DUF2177"/>
    <property type="match status" value="1"/>
</dbReference>